<dbReference type="EMBL" id="CM047583">
    <property type="protein sequence ID" value="KAI9913722.1"/>
    <property type="molecule type" value="Genomic_DNA"/>
</dbReference>
<keyword evidence="2" id="KW-1185">Reference proteome</keyword>
<organism evidence="1 2">
    <name type="scientific">Peronosclerospora sorghi</name>
    <dbReference type="NCBI Taxonomy" id="230839"/>
    <lineage>
        <taxon>Eukaryota</taxon>
        <taxon>Sar</taxon>
        <taxon>Stramenopiles</taxon>
        <taxon>Oomycota</taxon>
        <taxon>Peronosporomycetes</taxon>
        <taxon>Peronosporales</taxon>
        <taxon>Peronosporaceae</taxon>
        <taxon>Peronosclerospora</taxon>
    </lineage>
</organism>
<evidence type="ECO:0000313" key="2">
    <source>
        <dbReference type="Proteomes" id="UP001163321"/>
    </source>
</evidence>
<accession>A0ACC0W5J9</accession>
<gene>
    <name evidence="1" type="ORF">PsorP6_005043</name>
</gene>
<dbReference type="Proteomes" id="UP001163321">
    <property type="component" value="Chromosome 4"/>
</dbReference>
<name>A0ACC0W5J9_9STRA</name>
<comment type="caution">
    <text evidence="1">The sequence shown here is derived from an EMBL/GenBank/DDBJ whole genome shotgun (WGS) entry which is preliminary data.</text>
</comment>
<protein>
    <submittedName>
        <fullName evidence="1">Uncharacterized protein</fullName>
    </submittedName>
</protein>
<proteinExistence type="predicted"/>
<sequence length="555" mass="62185">MGELKSAQTTAFLRFASSESDDSEGEEAAKCLMESKYTRRSEHLLSQREQFMAVLTSPKQAQSTRKQSTSLMFLTITLTDDENGDWWVCYGENTFFLVMCLFSHCCCSVSTIVPVSEASHRSVSVFQVKMDAIKQIQANYAIKDATAFHRLLERGADNLILYLEIQNQWLKDEELSIGHYLFGCANRRIHLELVPMHKMPQPTLDVTIAGTKNKVSDLSQREFTCYVIDVVFNGTTWQLVRCYKEFDTLTSQLNHKYPAMKLPDLPPKHVFTRIQGALIEYRKEQLEAFLKHLIRHPVVSTDVLVMSARYPELGHKEKSVIHVTSLHESVKYGGIILFSCRFGASRLQRKFTGSKYDHAGIVVPGESPVLLRIMEATSDGIQTYVLKTRLMVYACEVSNRIVVRRVQAGRSPELVTSLQKFVRRVDGNPYSILGILNSSGESDKNGFNALHAASITCNEVQGSTSGTSASSAPSSPVMDRPDATKSKQKYFCSSLVASAWKELGWLQTKRKSTSFWPGSFEDAGEVERLLAPGVAIEPETIIDCRIVEVGLAAHH</sequence>
<reference evidence="1 2" key="1">
    <citation type="journal article" date="2022" name="bioRxiv">
        <title>The genome of the oomycete Peronosclerospora sorghi, a cosmopolitan pathogen of maize and sorghum, is inflated with dispersed pseudogenes.</title>
        <authorList>
            <person name="Fletcher K."/>
            <person name="Martin F."/>
            <person name="Isakeit T."/>
            <person name="Cavanaugh K."/>
            <person name="Magill C."/>
            <person name="Michelmore R."/>
        </authorList>
    </citation>
    <scope>NUCLEOTIDE SEQUENCE [LARGE SCALE GENOMIC DNA]</scope>
    <source>
        <strain evidence="1">P6</strain>
    </source>
</reference>
<evidence type="ECO:0000313" key="1">
    <source>
        <dbReference type="EMBL" id="KAI9913722.1"/>
    </source>
</evidence>